<comment type="caution">
    <text evidence="1">The sequence shown here is derived from an EMBL/GenBank/DDBJ whole genome shotgun (WGS) entry which is preliminary data.</text>
</comment>
<name>A0AAD6ML43_9ROSI</name>
<evidence type="ECO:0000313" key="1">
    <source>
        <dbReference type="EMBL" id="KAJ6987536.1"/>
    </source>
</evidence>
<reference evidence="1" key="1">
    <citation type="journal article" date="2023" name="Mol. Ecol. Resour.">
        <title>Chromosome-level genome assembly of a triploid poplar Populus alba 'Berolinensis'.</title>
        <authorList>
            <person name="Chen S."/>
            <person name="Yu Y."/>
            <person name="Wang X."/>
            <person name="Wang S."/>
            <person name="Zhang T."/>
            <person name="Zhou Y."/>
            <person name="He R."/>
            <person name="Meng N."/>
            <person name="Wang Y."/>
            <person name="Liu W."/>
            <person name="Liu Z."/>
            <person name="Liu J."/>
            <person name="Guo Q."/>
            <person name="Huang H."/>
            <person name="Sederoff R.R."/>
            <person name="Wang G."/>
            <person name="Qu G."/>
            <person name="Chen S."/>
        </authorList>
    </citation>
    <scope>NUCLEOTIDE SEQUENCE</scope>
    <source>
        <strain evidence="1">SC-2020</strain>
    </source>
</reference>
<proteinExistence type="predicted"/>
<protein>
    <submittedName>
        <fullName evidence="1">Uncharacterized protein</fullName>
    </submittedName>
</protein>
<gene>
    <name evidence="1" type="ORF">NC653_020709</name>
</gene>
<sequence>MLEVAGLWRHCLCFDNCKRGDLRLMLLSCLVFCRRVYLGALDSGWWWIHEYVKRGDNCMIETFAPFLSFNNYFYPLSLEGFGVGAVMAPKNSSFNLLSSRNLSSLVMNQE</sequence>
<dbReference type="Proteomes" id="UP001164929">
    <property type="component" value="Chromosome 8"/>
</dbReference>
<organism evidence="1 2">
    <name type="scientific">Populus alba x Populus x berolinensis</name>
    <dbReference type="NCBI Taxonomy" id="444605"/>
    <lineage>
        <taxon>Eukaryota</taxon>
        <taxon>Viridiplantae</taxon>
        <taxon>Streptophyta</taxon>
        <taxon>Embryophyta</taxon>
        <taxon>Tracheophyta</taxon>
        <taxon>Spermatophyta</taxon>
        <taxon>Magnoliopsida</taxon>
        <taxon>eudicotyledons</taxon>
        <taxon>Gunneridae</taxon>
        <taxon>Pentapetalae</taxon>
        <taxon>rosids</taxon>
        <taxon>fabids</taxon>
        <taxon>Malpighiales</taxon>
        <taxon>Salicaceae</taxon>
        <taxon>Saliceae</taxon>
        <taxon>Populus</taxon>
    </lineage>
</organism>
<dbReference type="AlphaFoldDB" id="A0AAD6ML43"/>
<keyword evidence="2" id="KW-1185">Reference proteome</keyword>
<dbReference type="EMBL" id="JAQIZT010000008">
    <property type="protein sequence ID" value="KAJ6987536.1"/>
    <property type="molecule type" value="Genomic_DNA"/>
</dbReference>
<accession>A0AAD6ML43</accession>
<evidence type="ECO:0000313" key="2">
    <source>
        <dbReference type="Proteomes" id="UP001164929"/>
    </source>
</evidence>